<dbReference type="CDD" id="cd07363">
    <property type="entry name" value="45_DOPA_Dioxygenase"/>
    <property type="match status" value="1"/>
</dbReference>
<gene>
    <name evidence="7" type="ORF">C7B45_15810</name>
</gene>
<dbReference type="AlphaFoldDB" id="A0A2T2WDC6"/>
<comment type="cofactor">
    <cofactor evidence="1">
        <name>Zn(2+)</name>
        <dbReference type="ChEBI" id="CHEBI:29105"/>
    </cofactor>
</comment>
<feature type="domain" description="Extradiol ring-cleavage dioxygenase class III enzyme subunit B" evidence="6">
    <location>
        <begin position="6"/>
        <end position="253"/>
    </location>
</feature>
<reference evidence="7 8" key="1">
    <citation type="journal article" date="2014" name="BMC Genomics">
        <title>Comparison of environmental and isolate Sulfobacillus genomes reveals diverse carbon, sulfur, nitrogen, and hydrogen metabolisms.</title>
        <authorList>
            <person name="Justice N.B."/>
            <person name="Norman A."/>
            <person name="Brown C.T."/>
            <person name="Singh A."/>
            <person name="Thomas B.C."/>
            <person name="Banfield J.F."/>
        </authorList>
    </citation>
    <scope>NUCLEOTIDE SEQUENCE [LARGE SCALE GENOMIC DNA]</scope>
    <source>
        <strain evidence="7">AMDSBA3</strain>
    </source>
</reference>
<evidence type="ECO:0000256" key="3">
    <source>
        <dbReference type="ARBA" id="ARBA00022723"/>
    </source>
</evidence>
<keyword evidence="3" id="KW-0479">Metal-binding</keyword>
<dbReference type="InterPro" id="IPR004183">
    <property type="entry name" value="Xdiol_dOase_suB"/>
</dbReference>
<dbReference type="Gene3D" id="3.40.830.10">
    <property type="entry name" value="LigB-like"/>
    <property type="match status" value="1"/>
</dbReference>
<dbReference type="Pfam" id="PF02900">
    <property type="entry name" value="LigB"/>
    <property type="match status" value="1"/>
</dbReference>
<comment type="similarity">
    <text evidence="2">Belongs to the DODA-type extradiol aromatic ring-opening dioxygenase family.</text>
</comment>
<proteinExistence type="inferred from homology"/>
<dbReference type="Proteomes" id="UP000241848">
    <property type="component" value="Unassembled WGS sequence"/>
</dbReference>
<dbReference type="SUPFAM" id="SSF53213">
    <property type="entry name" value="LigB-like"/>
    <property type="match status" value="1"/>
</dbReference>
<dbReference type="EMBL" id="PXYV01000074">
    <property type="protein sequence ID" value="PSR20252.1"/>
    <property type="molecule type" value="Genomic_DNA"/>
</dbReference>
<protein>
    <submittedName>
        <fullName evidence="7">Dioxygenase</fullName>
    </submittedName>
</protein>
<evidence type="ECO:0000256" key="1">
    <source>
        <dbReference type="ARBA" id="ARBA00001947"/>
    </source>
</evidence>
<dbReference type="InterPro" id="IPR014436">
    <property type="entry name" value="Extradiol_dOase_DODA"/>
</dbReference>
<dbReference type="GO" id="GO:0016702">
    <property type="term" value="F:oxidoreductase activity, acting on single donors with incorporation of molecular oxygen, incorporation of two atoms of oxygen"/>
    <property type="evidence" value="ECO:0007669"/>
    <property type="project" value="UniProtKB-ARBA"/>
</dbReference>
<evidence type="ECO:0000256" key="5">
    <source>
        <dbReference type="ARBA" id="ARBA00023002"/>
    </source>
</evidence>
<dbReference type="PANTHER" id="PTHR30096">
    <property type="entry name" value="4,5-DOPA DIOXYGENASE EXTRADIOL-LIKE PROTEIN"/>
    <property type="match status" value="1"/>
</dbReference>
<evidence type="ECO:0000313" key="8">
    <source>
        <dbReference type="Proteomes" id="UP000241848"/>
    </source>
</evidence>
<dbReference type="GO" id="GO:0008198">
    <property type="term" value="F:ferrous iron binding"/>
    <property type="evidence" value="ECO:0007669"/>
    <property type="project" value="InterPro"/>
</dbReference>
<evidence type="ECO:0000256" key="4">
    <source>
        <dbReference type="ARBA" id="ARBA00022833"/>
    </source>
</evidence>
<accession>A0A2T2WDC6</accession>
<dbReference type="PANTHER" id="PTHR30096:SF0">
    <property type="entry name" value="4,5-DOPA DIOXYGENASE EXTRADIOL-LIKE PROTEIN"/>
    <property type="match status" value="1"/>
</dbReference>
<evidence type="ECO:0000256" key="2">
    <source>
        <dbReference type="ARBA" id="ARBA00007581"/>
    </source>
</evidence>
<evidence type="ECO:0000259" key="6">
    <source>
        <dbReference type="Pfam" id="PF02900"/>
    </source>
</evidence>
<comment type="caution">
    <text evidence="7">The sequence shown here is derived from an EMBL/GenBank/DDBJ whole genome shotgun (WGS) entry which is preliminary data.</text>
</comment>
<keyword evidence="4" id="KW-0862">Zinc</keyword>
<keyword evidence="7" id="KW-0223">Dioxygenase</keyword>
<name>A0A2T2WDC6_9FIRM</name>
<dbReference type="GO" id="GO:0008270">
    <property type="term" value="F:zinc ion binding"/>
    <property type="evidence" value="ECO:0007669"/>
    <property type="project" value="InterPro"/>
</dbReference>
<organism evidence="7 8">
    <name type="scientific">Sulfobacillus acidophilus</name>
    <dbReference type="NCBI Taxonomy" id="53633"/>
    <lineage>
        <taxon>Bacteria</taxon>
        <taxon>Bacillati</taxon>
        <taxon>Bacillota</taxon>
        <taxon>Clostridia</taxon>
        <taxon>Eubacteriales</taxon>
        <taxon>Clostridiales Family XVII. Incertae Sedis</taxon>
        <taxon>Sulfobacillus</taxon>
    </lineage>
</organism>
<keyword evidence="5" id="KW-0560">Oxidoreductase</keyword>
<dbReference type="PIRSF" id="PIRSF006157">
    <property type="entry name" value="Doxgns_DODA"/>
    <property type="match status" value="1"/>
</dbReference>
<evidence type="ECO:0000313" key="7">
    <source>
        <dbReference type="EMBL" id="PSR20252.1"/>
    </source>
</evidence>
<sequence length="258" mass="29288">MLPTVFLAHGSPMLAVENNAYTEAIGQLASSLPRPRGIVVFSGHYETIVPTVNETQRYEMIYDFYGFPDDLYRIQYPAVGDAHLAQRIERLLHSQSISYEVERGRGLDHGAWVILRLLYPKADIPVVTMSVTPGLLPREQYRLGQALADLRADDVLIVGSGGTVHNLRAIMWESDAVANWAESFDRWLEPVLKKWDLDALFDFRQQAPGADLAVPRRGEEHFIPLLYAMGAADRTRHAKRLHLSYRYGTLSHSIWLFE</sequence>